<dbReference type="PATRIC" id="fig|1288298.3.peg.566"/>
<comment type="caution">
    <text evidence="1">The sequence shown here is derived from an EMBL/GenBank/DDBJ whole genome shotgun (WGS) entry which is preliminary data.</text>
</comment>
<evidence type="ECO:0000313" key="1">
    <source>
        <dbReference type="EMBL" id="KGM89967.1"/>
    </source>
</evidence>
<proteinExistence type="predicted"/>
<organism evidence="1 2">
    <name type="scientific">Roseovarius mucosus DSM 17069</name>
    <dbReference type="NCBI Taxonomy" id="1288298"/>
    <lineage>
        <taxon>Bacteria</taxon>
        <taxon>Pseudomonadati</taxon>
        <taxon>Pseudomonadota</taxon>
        <taxon>Alphaproteobacteria</taxon>
        <taxon>Rhodobacterales</taxon>
        <taxon>Roseobacteraceae</taxon>
        <taxon>Roseovarius</taxon>
    </lineage>
</organism>
<dbReference type="eggNOG" id="ENOG5033JUX">
    <property type="taxonomic scope" value="Bacteria"/>
</dbReference>
<dbReference type="Proteomes" id="UP000030021">
    <property type="component" value="Unassembled WGS sequence"/>
</dbReference>
<dbReference type="EMBL" id="AONH01000001">
    <property type="protein sequence ID" value="KGM89967.1"/>
    <property type="molecule type" value="Genomic_DNA"/>
</dbReference>
<reference evidence="1 2" key="1">
    <citation type="submission" date="2013-01" db="EMBL/GenBank/DDBJ databases">
        <authorList>
            <person name="Fiebig A."/>
            <person name="Goeker M."/>
            <person name="Klenk H.-P.P."/>
        </authorList>
    </citation>
    <scope>NUCLEOTIDE SEQUENCE [LARGE SCALE GENOMIC DNA]</scope>
    <source>
        <strain evidence="1 2">DSM 17069</strain>
    </source>
</reference>
<evidence type="ECO:0000313" key="2">
    <source>
        <dbReference type="Proteomes" id="UP000030021"/>
    </source>
</evidence>
<dbReference type="RefSeq" id="WP_245875252.1">
    <property type="nucleotide sequence ID" value="NZ_KN293991.1"/>
</dbReference>
<dbReference type="HOGENOM" id="CLU_154617_0_0_5"/>
<gene>
    <name evidence="1" type="ORF">rosmuc_00565</name>
</gene>
<name>A0A0A0HQ44_9RHOB</name>
<sequence>MTFRSEADMIALTEALYRADSARMQRLLTEEAGLRADLRQLEAMRRTAGEMPQEDASGYRAVGADLLWQGWIGQSKARLHSELARVLGRKGQLSRELHRSFGKYQAATQLSEEETRCAVQRRDRARTALLDSLAQLLRTYPD</sequence>
<dbReference type="AlphaFoldDB" id="A0A0A0HQ44"/>
<protein>
    <submittedName>
        <fullName evidence="1">Uncharacterized protein</fullName>
    </submittedName>
</protein>
<accession>A0A0A0HQ44</accession>